<keyword evidence="2" id="KW-0472">Membrane</keyword>
<dbReference type="InterPro" id="IPR017946">
    <property type="entry name" value="PLC-like_Pdiesterase_TIM-brl"/>
</dbReference>
<keyword evidence="2" id="KW-1133">Transmembrane helix</keyword>
<proteinExistence type="inferred from homology"/>
<dbReference type="AlphaFoldDB" id="A0AAD9T2G9"/>
<dbReference type="Proteomes" id="UP001285354">
    <property type="component" value="Unassembled WGS sequence"/>
</dbReference>
<dbReference type="SUPFAM" id="SSF51695">
    <property type="entry name" value="PLC-like phosphodiesterases"/>
    <property type="match status" value="1"/>
</dbReference>
<evidence type="ECO:0000256" key="1">
    <source>
        <dbReference type="ARBA" id="ARBA00008858"/>
    </source>
</evidence>
<comment type="caution">
    <text evidence="3">The sequence shown here is derived from an EMBL/GenBank/DDBJ whole genome shotgun (WGS) entry which is preliminary data.</text>
</comment>
<organism evidence="3 4">
    <name type="scientific">Diplocarpon rosae</name>
    <dbReference type="NCBI Taxonomy" id="946125"/>
    <lineage>
        <taxon>Eukaryota</taxon>
        <taxon>Fungi</taxon>
        <taxon>Dikarya</taxon>
        <taxon>Ascomycota</taxon>
        <taxon>Pezizomycotina</taxon>
        <taxon>Leotiomycetes</taxon>
        <taxon>Helotiales</taxon>
        <taxon>Drepanopezizaceae</taxon>
        <taxon>Diplocarpon</taxon>
    </lineage>
</organism>
<comment type="similarity">
    <text evidence="1">Belongs to the AIM6 family.</text>
</comment>
<evidence type="ECO:0000256" key="2">
    <source>
        <dbReference type="SAM" id="Phobius"/>
    </source>
</evidence>
<evidence type="ECO:0008006" key="5">
    <source>
        <dbReference type="Google" id="ProtNLM"/>
    </source>
</evidence>
<evidence type="ECO:0000313" key="4">
    <source>
        <dbReference type="Proteomes" id="UP001285354"/>
    </source>
</evidence>
<sequence length="367" mass="40263">MLLGQHKYSSSLSSSSAPIRMFHSLSLTLLLAVASISTCLMLAYTLLDFSDAEVPIISPDLSQSLQDILNEAHKNPLYTYPTSLTQGIIPKAIHSHNDCKLPRIPGAEQWLMRIDWRDVPFYSALSVGAISVEADVWLYNDTLFVGHEISALTQQRTFESLYINPILSVLKRQNPSTPFVTEKTHNGVFDTDAGQTLYLFVDLKTSGPDTWPVVIKALEPLRSAGYLSSTDGTEFTSRAVTVIGTGETPLNLVQPIQDRDYFWDGPLPALNTTFSNITALVSPIASASVSSALGGSTLGTTLNDTQLATLRSQVEVAHSKGIKVRYWDQVGWPISTRNGLWRLFRTEGVDLINVDDLEAAAGFGDLW</sequence>
<dbReference type="InterPro" id="IPR051236">
    <property type="entry name" value="HAT_RTT109-like"/>
</dbReference>
<dbReference type="PANTHER" id="PTHR31571">
    <property type="entry name" value="ALTERED INHERITANCE OF MITOCHONDRIA PROTEIN 6"/>
    <property type="match status" value="1"/>
</dbReference>
<name>A0AAD9T2G9_9HELO</name>
<protein>
    <recommendedName>
        <fullName evidence="5">Altered inheritance of mitochondria protein 6</fullName>
    </recommendedName>
</protein>
<dbReference type="PANTHER" id="PTHR31571:SF5">
    <property type="entry name" value="ALTERED INHERITANCE OF MITOCHONDRIA PROTEIN 6"/>
    <property type="match status" value="1"/>
</dbReference>
<dbReference type="GO" id="GO:0008081">
    <property type="term" value="F:phosphoric diester hydrolase activity"/>
    <property type="evidence" value="ECO:0007669"/>
    <property type="project" value="InterPro"/>
</dbReference>
<dbReference type="GO" id="GO:0006629">
    <property type="term" value="P:lipid metabolic process"/>
    <property type="evidence" value="ECO:0007669"/>
    <property type="project" value="InterPro"/>
</dbReference>
<gene>
    <name evidence="3" type="ORF">QTJ16_002796</name>
</gene>
<accession>A0AAD9T2G9</accession>
<keyword evidence="4" id="KW-1185">Reference proteome</keyword>
<keyword evidence="2" id="KW-0812">Transmembrane</keyword>
<reference evidence="3" key="1">
    <citation type="submission" date="2023-06" db="EMBL/GenBank/DDBJ databases">
        <title>Draft genome of Marssonina rosae.</title>
        <authorList>
            <person name="Cheng Q."/>
        </authorList>
    </citation>
    <scope>NUCLEOTIDE SEQUENCE</scope>
    <source>
        <strain evidence="3">R4</strain>
    </source>
</reference>
<feature type="transmembrane region" description="Helical" evidence="2">
    <location>
        <begin position="21"/>
        <end position="47"/>
    </location>
</feature>
<evidence type="ECO:0000313" key="3">
    <source>
        <dbReference type="EMBL" id="KAK2628150.1"/>
    </source>
</evidence>
<dbReference type="EMBL" id="JAUBYV010000003">
    <property type="protein sequence ID" value="KAK2628150.1"/>
    <property type="molecule type" value="Genomic_DNA"/>
</dbReference>